<dbReference type="AlphaFoldDB" id="A0A1K0H161"/>
<sequence>MVLEGKPRNILERLHLSVDTETCLALGHPRTVTVVLGQPLGDRAVLDGRSGEPVRVVVTG</sequence>
<accession>A0A1K0H161</accession>
<gene>
    <name evidence="1" type="ORF">BG844_04490</name>
</gene>
<evidence type="ECO:0000313" key="1">
    <source>
        <dbReference type="EMBL" id="OJF15435.1"/>
    </source>
</evidence>
<dbReference type="EMBL" id="MEIA01000021">
    <property type="protein sequence ID" value="OJF15435.1"/>
    <property type="molecule type" value="Genomic_DNA"/>
</dbReference>
<evidence type="ECO:0000313" key="2">
    <source>
        <dbReference type="Proteomes" id="UP000182486"/>
    </source>
</evidence>
<dbReference type="Proteomes" id="UP000182486">
    <property type="component" value="Unassembled WGS sequence"/>
</dbReference>
<proteinExistence type="predicted"/>
<name>A0A1K0H161_9ACTN</name>
<reference evidence="1 2" key="1">
    <citation type="submission" date="2016-09" db="EMBL/GenBank/DDBJ databases">
        <title>Couchioplanes caeruleus draft genome sequence.</title>
        <authorList>
            <person name="Sheehan J."/>
            <person name="Caffrey P."/>
        </authorList>
    </citation>
    <scope>NUCLEOTIDE SEQUENCE [LARGE SCALE GENOMIC DNA]</scope>
    <source>
        <strain evidence="1 2">DSM 43634</strain>
    </source>
</reference>
<organism evidence="1 2">
    <name type="scientific">Couchioplanes caeruleus subsp. caeruleus</name>
    <dbReference type="NCBI Taxonomy" id="56427"/>
    <lineage>
        <taxon>Bacteria</taxon>
        <taxon>Bacillati</taxon>
        <taxon>Actinomycetota</taxon>
        <taxon>Actinomycetes</taxon>
        <taxon>Micromonosporales</taxon>
        <taxon>Micromonosporaceae</taxon>
        <taxon>Couchioplanes</taxon>
    </lineage>
</organism>
<comment type="caution">
    <text evidence="1">The sequence shown here is derived from an EMBL/GenBank/DDBJ whole genome shotgun (WGS) entry which is preliminary data.</text>
</comment>
<keyword evidence="2" id="KW-1185">Reference proteome</keyword>
<protein>
    <submittedName>
        <fullName evidence="1">Uncharacterized protein</fullName>
    </submittedName>
</protein>